<dbReference type="PANTHER" id="PTHR12286">
    <property type="entry name" value="SACCHAROPINE DEHYDROGENASE-LIKE OXIDOREDUCTASE"/>
    <property type="match status" value="1"/>
</dbReference>
<proteinExistence type="inferred from homology"/>
<dbReference type="InterPro" id="IPR051276">
    <property type="entry name" value="Saccharopine_DH-like_oxidrdct"/>
</dbReference>
<evidence type="ECO:0000256" key="1">
    <source>
        <dbReference type="ARBA" id="ARBA00038048"/>
    </source>
</evidence>
<feature type="transmembrane region" description="Helical" evidence="2">
    <location>
        <begin position="279"/>
        <end position="298"/>
    </location>
</feature>
<accession>A0ABD2NPR7</accession>
<dbReference type="InterPro" id="IPR036291">
    <property type="entry name" value="NAD(P)-bd_dom_sf"/>
</dbReference>
<keyword evidence="2" id="KW-1133">Transmembrane helix</keyword>
<name>A0ABD2NPR7_9CUCU</name>
<evidence type="ECO:0000259" key="3">
    <source>
        <dbReference type="Pfam" id="PF03435"/>
    </source>
</evidence>
<evidence type="ECO:0000313" key="5">
    <source>
        <dbReference type="Proteomes" id="UP001516400"/>
    </source>
</evidence>
<dbReference type="Proteomes" id="UP001516400">
    <property type="component" value="Unassembled WGS sequence"/>
</dbReference>
<feature type="domain" description="Saccharopine dehydrogenase NADP binding" evidence="3">
    <location>
        <begin position="7"/>
        <end position="142"/>
    </location>
</feature>
<reference evidence="4 5" key="1">
    <citation type="journal article" date="2021" name="BMC Biol.">
        <title>Horizontally acquired antibacterial genes associated with adaptive radiation of ladybird beetles.</title>
        <authorList>
            <person name="Li H.S."/>
            <person name="Tang X.F."/>
            <person name="Huang Y.H."/>
            <person name="Xu Z.Y."/>
            <person name="Chen M.L."/>
            <person name="Du X.Y."/>
            <person name="Qiu B.Y."/>
            <person name="Chen P.T."/>
            <person name="Zhang W."/>
            <person name="Slipinski A."/>
            <person name="Escalona H.E."/>
            <person name="Waterhouse R.M."/>
            <person name="Zwick A."/>
            <person name="Pang H."/>
        </authorList>
    </citation>
    <scope>NUCLEOTIDE SEQUENCE [LARGE SCALE GENOMIC DNA]</scope>
    <source>
        <strain evidence="4">SYSU2018</strain>
    </source>
</reference>
<comment type="caution">
    <text evidence="4">The sequence shown here is derived from an EMBL/GenBank/DDBJ whole genome shotgun (WGS) entry which is preliminary data.</text>
</comment>
<evidence type="ECO:0000313" key="4">
    <source>
        <dbReference type="EMBL" id="KAL3280422.1"/>
    </source>
</evidence>
<organism evidence="4 5">
    <name type="scientific">Cryptolaemus montrouzieri</name>
    <dbReference type="NCBI Taxonomy" id="559131"/>
    <lineage>
        <taxon>Eukaryota</taxon>
        <taxon>Metazoa</taxon>
        <taxon>Ecdysozoa</taxon>
        <taxon>Arthropoda</taxon>
        <taxon>Hexapoda</taxon>
        <taxon>Insecta</taxon>
        <taxon>Pterygota</taxon>
        <taxon>Neoptera</taxon>
        <taxon>Endopterygota</taxon>
        <taxon>Coleoptera</taxon>
        <taxon>Polyphaga</taxon>
        <taxon>Cucujiformia</taxon>
        <taxon>Coccinelloidea</taxon>
        <taxon>Coccinellidae</taxon>
        <taxon>Scymninae</taxon>
        <taxon>Scymnini</taxon>
        <taxon>Cryptolaemus</taxon>
    </lineage>
</organism>
<dbReference type="SUPFAM" id="SSF51735">
    <property type="entry name" value="NAD(P)-binding Rossmann-fold domains"/>
    <property type="match status" value="1"/>
</dbReference>
<keyword evidence="2" id="KW-0812">Transmembrane</keyword>
<dbReference type="Pfam" id="PF03435">
    <property type="entry name" value="Sacchrp_dh_NADP"/>
    <property type="match status" value="1"/>
</dbReference>
<evidence type="ECO:0000256" key="2">
    <source>
        <dbReference type="SAM" id="Phobius"/>
    </source>
</evidence>
<dbReference type="EMBL" id="JABFTP020000124">
    <property type="protein sequence ID" value="KAL3280422.1"/>
    <property type="molecule type" value="Genomic_DNA"/>
</dbReference>
<dbReference type="Gene3D" id="3.40.50.720">
    <property type="entry name" value="NAD(P)-binding Rossmann-like Domain"/>
    <property type="match status" value="1"/>
</dbReference>
<keyword evidence="5" id="KW-1185">Reference proteome</keyword>
<gene>
    <name evidence="4" type="ORF">HHI36_017904</name>
</gene>
<keyword evidence="2" id="KW-0472">Membrane</keyword>
<dbReference type="InterPro" id="IPR005097">
    <property type="entry name" value="Sacchrp_dh_NADP-bd"/>
</dbReference>
<dbReference type="PANTHER" id="PTHR12286:SF5">
    <property type="entry name" value="SACCHAROPINE DEHYDROGENASE-LIKE OXIDOREDUCTASE"/>
    <property type="match status" value="1"/>
</dbReference>
<comment type="similarity">
    <text evidence="1">Belongs to the saccharopine dehydrogenase family.</text>
</comment>
<protein>
    <recommendedName>
        <fullName evidence="3">Saccharopine dehydrogenase NADP binding domain-containing protein</fullName>
    </recommendedName>
</protein>
<sequence length="426" mass="48139">MVKKFDIILFGVTGLVGRYSLRLLHKLATAKGRNLTWAVAGRDEIKIRNVLEDLQKRTGDASLAEVTMILADMENAESIENMVQKARIIANACGPLRKKGEVVIKACLKYKTHYVDVSAEPNFIEKMELKYNDEARTCGLCIVSSCGVDSIAYDMGLTYLQRKFEGTLNSVEIYFRHGTDDPSIPGPDFNRSTWKSAIDLMAHSQELNRIRKKKNDKLPSLKPKLPYKLLPFKPELEEGWAVPLMTADLSVIRRTQQYMYKERNARPIQVETYLSLGDAWEIFFVVVLAAFFAILTKFELGRKILLKYTDFFSLGVFGDVEPSEEKLEMGWFRMTLHGKGWKGKPLNSQETETNKELIVQVKGRNQGYGATGLCMILAAIVLITEPEKLPKRGGVFTPGAAFCDTTLIEQLNENGINFETVKEMKI</sequence>
<dbReference type="AlphaFoldDB" id="A0ABD2NPR7"/>